<evidence type="ECO:0000256" key="3">
    <source>
        <dbReference type="ARBA" id="ARBA00023002"/>
    </source>
</evidence>
<keyword evidence="3" id="KW-0560">Oxidoreductase</keyword>
<feature type="domain" description="Luciferase-like" evidence="5">
    <location>
        <begin position="17"/>
        <end position="194"/>
    </location>
</feature>
<dbReference type="InterPro" id="IPR050172">
    <property type="entry name" value="SsuD_RutA_monooxygenase"/>
</dbReference>
<evidence type="ECO:0000313" key="7">
    <source>
        <dbReference type="Proteomes" id="UP000248706"/>
    </source>
</evidence>
<dbReference type="Proteomes" id="UP000248706">
    <property type="component" value="Unassembled WGS sequence"/>
</dbReference>
<keyword evidence="4" id="KW-0503">Monooxygenase</keyword>
<sequence>MSEIADHRRPLRFGVLSHNTTPDLATLLAQAQRAEQLGYSTFLLPDHIGDQFATTLALARIAAATTHLRVGSYVFANDFRHPVMLAREVATLDVFTGGRFELGLGAGWMASEYQQCGIPFASPGVRIERLAESLQIIKALLAGERLSFSGRHYTIEGLALALQPQQRPYPPILVGGSGKRLLSLAAREATIVGFSPRTQTISVAGHMNQSLDIQDALAPALAEKLTWVRQAAGPRFASLELNLIVLEVILTAKRQQALTEIAARYGLSEQEVATTPYFLIGSSEEICTQLLHYRRQYYISYWVVWEEYMEALAPVIALLNTSSSP</sequence>
<dbReference type="PANTHER" id="PTHR42847:SF4">
    <property type="entry name" value="ALKANESULFONATE MONOOXYGENASE-RELATED"/>
    <property type="match status" value="1"/>
</dbReference>
<dbReference type="NCBIfam" id="TIGR03621">
    <property type="entry name" value="F420_MSMEG_2516"/>
    <property type="match status" value="1"/>
</dbReference>
<dbReference type="RefSeq" id="WP_112430120.1">
    <property type="nucleotide sequence ID" value="NZ_MCIF01000002.1"/>
</dbReference>
<dbReference type="GO" id="GO:0046306">
    <property type="term" value="P:alkanesulfonate catabolic process"/>
    <property type="evidence" value="ECO:0007669"/>
    <property type="project" value="TreeGrafter"/>
</dbReference>
<protein>
    <recommendedName>
        <fullName evidence="5">Luciferase-like domain-containing protein</fullName>
    </recommendedName>
</protein>
<dbReference type="GO" id="GO:0008726">
    <property type="term" value="F:alkanesulfonate monooxygenase activity"/>
    <property type="evidence" value="ECO:0007669"/>
    <property type="project" value="TreeGrafter"/>
</dbReference>
<evidence type="ECO:0000256" key="2">
    <source>
        <dbReference type="ARBA" id="ARBA00022643"/>
    </source>
</evidence>
<dbReference type="OrthoDB" id="4288123at2"/>
<name>A0A328VG67_9CHLR</name>
<keyword evidence="2" id="KW-0288">FMN</keyword>
<gene>
    <name evidence="6" type="ORF">A4R35_13195</name>
</gene>
<organism evidence="6 7">
    <name type="scientific">Thermogemmatispora tikiterensis</name>
    <dbReference type="NCBI Taxonomy" id="1825093"/>
    <lineage>
        <taxon>Bacteria</taxon>
        <taxon>Bacillati</taxon>
        <taxon>Chloroflexota</taxon>
        <taxon>Ktedonobacteria</taxon>
        <taxon>Thermogemmatisporales</taxon>
        <taxon>Thermogemmatisporaceae</taxon>
        <taxon>Thermogemmatispora</taxon>
    </lineage>
</organism>
<keyword evidence="1" id="KW-0285">Flavoprotein</keyword>
<dbReference type="PANTHER" id="PTHR42847">
    <property type="entry name" value="ALKANESULFONATE MONOOXYGENASE"/>
    <property type="match status" value="1"/>
</dbReference>
<evidence type="ECO:0000256" key="1">
    <source>
        <dbReference type="ARBA" id="ARBA00022630"/>
    </source>
</evidence>
<comment type="caution">
    <text evidence="6">The sequence shown here is derived from an EMBL/GenBank/DDBJ whole genome shotgun (WGS) entry which is preliminary data.</text>
</comment>
<dbReference type="Pfam" id="PF00296">
    <property type="entry name" value="Bac_luciferase"/>
    <property type="match status" value="1"/>
</dbReference>
<evidence type="ECO:0000256" key="4">
    <source>
        <dbReference type="ARBA" id="ARBA00023033"/>
    </source>
</evidence>
<dbReference type="EMBL" id="MCIF01000002">
    <property type="protein sequence ID" value="RAQ96497.1"/>
    <property type="molecule type" value="Genomic_DNA"/>
</dbReference>
<proteinExistence type="predicted"/>
<dbReference type="InterPro" id="IPR011251">
    <property type="entry name" value="Luciferase-like_dom"/>
</dbReference>
<reference evidence="6 7" key="1">
    <citation type="submission" date="2016-08" db="EMBL/GenBank/DDBJ databases">
        <title>Analysis of Carbohydrate Active Enzymes in Thermogemmatispora T81 Reveals Carbohydrate Degradation Ability.</title>
        <authorList>
            <person name="Tomazini A."/>
            <person name="Lal S."/>
            <person name="Stott M."/>
            <person name="Henrissat B."/>
            <person name="Polikarpov I."/>
            <person name="Sparling R."/>
            <person name="Levin D.B."/>
        </authorList>
    </citation>
    <scope>NUCLEOTIDE SEQUENCE [LARGE SCALE GENOMIC DNA]</scope>
    <source>
        <strain evidence="6 7">T81</strain>
    </source>
</reference>
<evidence type="ECO:0000259" key="5">
    <source>
        <dbReference type="Pfam" id="PF00296"/>
    </source>
</evidence>
<dbReference type="SUPFAM" id="SSF51679">
    <property type="entry name" value="Bacterial luciferase-like"/>
    <property type="match status" value="1"/>
</dbReference>
<dbReference type="InterPro" id="IPR036661">
    <property type="entry name" value="Luciferase-like_sf"/>
</dbReference>
<dbReference type="Gene3D" id="3.20.20.30">
    <property type="entry name" value="Luciferase-like domain"/>
    <property type="match status" value="1"/>
</dbReference>
<accession>A0A328VG67</accession>
<evidence type="ECO:0000313" key="6">
    <source>
        <dbReference type="EMBL" id="RAQ96497.1"/>
    </source>
</evidence>
<keyword evidence="7" id="KW-1185">Reference proteome</keyword>
<dbReference type="InterPro" id="IPR019923">
    <property type="entry name" value="Lucif-like_OxRdtase_MSMEG_2516"/>
</dbReference>
<dbReference type="AlphaFoldDB" id="A0A328VG67"/>